<feature type="domain" description="PAS" evidence="9">
    <location>
        <begin position="19"/>
        <end position="73"/>
    </location>
</feature>
<dbReference type="Pfam" id="PF01627">
    <property type="entry name" value="Hpt"/>
    <property type="match status" value="1"/>
</dbReference>
<evidence type="ECO:0000259" key="10">
    <source>
        <dbReference type="PROSITE" id="PS50894"/>
    </source>
</evidence>
<keyword evidence="12" id="KW-1185">Reference proteome</keyword>
<dbReference type="InterPro" id="IPR003661">
    <property type="entry name" value="HisK_dim/P_dom"/>
</dbReference>
<dbReference type="Proteomes" id="UP001221208">
    <property type="component" value="Unassembled WGS sequence"/>
</dbReference>
<dbReference type="PROSITE" id="PS50112">
    <property type="entry name" value="PAS"/>
    <property type="match status" value="1"/>
</dbReference>
<dbReference type="EMBL" id="JAQQXR010000001">
    <property type="protein sequence ID" value="MDC8756450.1"/>
    <property type="molecule type" value="Genomic_DNA"/>
</dbReference>
<dbReference type="Gene3D" id="1.10.287.130">
    <property type="match status" value="1"/>
</dbReference>
<evidence type="ECO:0000256" key="1">
    <source>
        <dbReference type="ARBA" id="ARBA00000085"/>
    </source>
</evidence>
<dbReference type="Pfam" id="PF00512">
    <property type="entry name" value="HisKA"/>
    <property type="match status" value="1"/>
</dbReference>
<evidence type="ECO:0000313" key="12">
    <source>
        <dbReference type="Proteomes" id="UP001221208"/>
    </source>
</evidence>
<dbReference type="InterPro" id="IPR011006">
    <property type="entry name" value="CheY-like_superfamily"/>
</dbReference>
<evidence type="ECO:0000259" key="8">
    <source>
        <dbReference type="PROSITE" id="PS50110"/>
    </source>
</evidence>
<dbReference type="CDD" id="cd17546">
    <property type="entry name" value="REC_hyHK_CKI1_RcsC-like"/>
    <property type="match status" value="1"/>
</dbReference>
<feature type="domain" description="Histidine kinase" evidence="7">
    <location>
        <begin position="189"/>
        <end position="410"/>
    </location>
</feature>
<protein>
    <recommendedName>
        <fullName evidence="2">histidine kinase</fullName>
        <ecNumber evidence="2">2.7.13.3</ecNumber>
    </recommendedName>
</protein>
<dbReference type="SUPFAM" id="SSF47226">
    <property type="entry name" value="Histidine-containing phosphotransfer domain, HPT domain"/>
    <property type="match status" value="1"/>
</dbReference>
<accession>A0ABT5JVK1</accession>
<evidence type="ECO:0000256" key="3">
    <source>
        <dbReference type="ARBA" id="ARBA00022553"/>
    </source>
</evidence>
<dbReference type="EC" id="2.7.13.3" evidence="2"/>
<dbReference type="SUPFAM" id="SSF47384">
    <property type="entry name" value="Homodimeric domain of signal transducing histidine kinase"/>
    <property type="match status" value="1"/>
</dbReference>
<dbReference type="InterPro" id="IPR035965">
    <property type="entry name" value="PAS-like_dom_sf"/>
</dbReference>
<feature type="modified residue" description="Phosphohistidine" evidence="5">
    <location>
        <position position="633"/>
    </location>
</feature>
<dbReference type="PANTHER" id="PTHR45339:SF5">
    <property type="entry name" value="HISTIDINE KINASE"/>
    <property type="match status" value="1"/>
</dbReference>
<feature type="domain" description="Response regulatory" evidence="8">
    <location>
        <begin position="443"/>
        <end position="559"/>
    </location>
</feature>
<dbReference type="InterPro" id="IPR036641">
    <property type="entry name" value="HPT_dom_sf"/>
</dbReference>
<dbReference type="CDD" id="cd00082">
    <property type="entry name" value="HisKA"/>
    <property type="match status" value="1"/>
</dbReference>
<dbReference type="CDD" id="cd00130">
    <property type="entry name" value="PAS"/>
    <property type="match status" value="1"/>
</dbReference>
<evidence type="ECO:0000256" key="5">
    <source>
        <dbReference type="PROSITE-ProRule" id="PRU00110"/>
    </source>
</evidence>
<keyword evidence="4" id="KW-0902">Two-component regulatory system</keyword>
<gene>
    <name evidence="11" type="ORF">OIK44_02475</name>
</gene>
<evidence type="ECO:0000256" key="6">
    <source>
        <dbReference type="PROSITE-ProRule" id="PRU00169"/>
    </source>
</evidence>
<dbReference type="InterPro" id="IPR003594">
    <property type="entry name" value="HATPase_dom"/>
</dbReference>
<dbReference type="InterPro" id="IPR036890">
    <property type="entry name" value="HATPase_C_sf"/>
</dbReference>
<dbReference type="PROSITE" id="PS50894">
    <property type="entry name" value="HPT"/>
    <property type="match status" value="1"/>
</dbReference>
<evidence type="ECO:0000256" key="2">
    <source>
        <dbReference type="ARBA" id="ARBA00012438"/>
    </source>
</evidence>
<dbReference type="SMART" id="SM00388">
    <property type="entry name" value="HisKA"/>
    <property type="match status" value="1"/>
</dbReference>
<dbReference type="Pfam" id="PF13426">
    <property type="entry name" value="PAS_9"/>
    <property type="match status" value="1"/>
</dbReference>
<reference evidence="11 12" key="1">
    <citation type="submission" date="2022-10" db="EMBL/GenBank/DDBJ databases">
        <title>Janthinobacterium sp. hw3 Genome sequencing.</title>
        <authorList>
            <person name="Park S."/>
        </authorList>
    </citation>
    <scope>NUCLEOTIDE SEQUENCE [LARGE SCALE GENOMIC DNA]</scope>
    <source>
        <strain evidence="12">hw3</strain>
    </source>
</reference>
<dbReference type="Gene3D" id="3.30.450.20">
    <property type="entry name" value="PAS domain"/>
    <property type="match status" value="1"/>
</dbReference>
<evidence type="ECO:0000259" key="7">
    <source>
        <dbReference type="PROSITE" id="PS50109"/>
    </source>
</evidence>
<dbReference type="SUPFAM" id="SSF55785">
    <property type="entry name" value="PYP-like sensor domain (PAS domain)"/>
    <property type="match status" value="1"/>
</dbReference>
<dbReference type="CDD" id="cd00088">
    <property type="entry name" value="HPT"/>
    <property type="match status" value="1"/>
</dbReference>
<evidence type="ECO:0000256" key="4">
    <source>
        <dbReference type="ARBA" id="ARBA00023012"/>
    </source>
</evidence>
<dbReference type="InterPro" id="IPR036097">
    <property type="entry name" value="HisK_dim/P_sf"/>
</dbReference>
<proteinExistence type="predicted"/>
<keyword evidence="3 6" id="KW-0597">Phosphoprotein</keyword>
<name>A0ABT5JVK1_9BURK</name>
<dbReference type="Pfam" id="PF00072">
    <property type="entry name" value="Response_reg"/>
    <property type="match status" value="1"/>
</dbReference>
<dbReference type="Gene3D" id="3.30.565.10">
    <property type="entry name" value="Histidine kinase-like ATPase, C-terminal domain"/>
    <property type="match status" value="1"/>
</dbReference>
<dbReference type="SUPFAM" id="SSF55874">
    <property type="entry name" value="ATPase domain of HSP90 chaperone/DNA topoisomerase II/histidine kinase"/>
    <property type="match status" value="1"/>
</dbReference>
<sequence>MSEPTPGRAAIAPQILRMMEDSAAELYEEAPCGYLCASAGGVIGKLNGTLLQWLGYRRDELVQRLRFQDLLEPGARNVFDTHVLPMLLVQGCVKEAALDLRGKGGNKVPVLANLALKRDAEGRPVLIRVSMVNAGERRRYERELLHAKRVAERAAATLERRVGERTSELADALARAEAAADAKSAFLSNMSHEIRTPLNCILGMAYLGLDGQPEPRQHGYLSNIERAGKHVLRIVSDILDVSNMDAGKLRIDSQPLDVADVVRRTVADFQPLAAKKRLRLELHCDPRLPASVLGDAVRLSQILGNYLGNAVKFTDAGGVAVRAELAGDGPASVRVRVSVRDTGIGIGAAEQRRLFQVFQQGDMSSSRKYGGTGLGLAICSQLAQMMDGAVGVDSALDDGSLFWFEVSLRRAGAAAAEGAAAAAPAPGKRERMARAKALLRGARLLLAEDNPLNQELARLLVEKTGAALTVVADGRAALAALARQDYDCVLMDVQMPLMDGCEATRRIRADAALAALPVIAITANAFNSDRERCLAAGMNDFLVKPIDPELFYATLARWVAGADLPPAAAETAAEPAKPGELVCLSVLAALVDNDPETMARLIHIFLDNAAATVAEMEAALLEGRAAALAPLGHRLKSSARAIGALRFADLCAAIETADAGRAGALVAELGPMLALVAAQIGAPLPQNVSGAEA</sequence>
<dbReference type="PANTHER" id="PTHR45339">
    <property type="entry name" value="HYBRID SIGNAL TRANSDUCTION HISTIDINE KINASE J"/>
    <property type="match status" value="1"/>
</dbReference>
<dbReference type="RefSeq" id="WP_273669082.1">
    <property type="nucleotide sequence ID" value="NZ_JAQQXR010000001.1"/>
</dbReference>
<evidence type="ECO:0000313" key="11">
    <source>
        <dbReference type="EMBL" id="MDC8756450.1"/>
    </source>
</evidence>
<dbReference type="InterPro" id="IPR008207">
    <property type="entry name" value="Sig_transdc_His_kin_Hpt_dom"/>
</dbReference>
<dbReference type="PROSITE" id="PS50109">
    <property type="entry name" value="HIS_KIN"/>
    <property type="match status" value="1"/>
</dbReference>
<dbReference type="Gene3D" id="3.40.50.2300">
    <property type="match status" value="1"/>
</dbReference>
<dbReference type="InterPro" id="IPR001789">
    <property type="entry name" value="Sig_transdc_resp-reg_receiver"/>
</dbReference>
<feature type="domain" description="HPt" evidence="10">
    <location>
        <begin position="594"/>
        <end position="683"/>
    </location>
</feature>
<dbReference type="InterPro" id="IPR004358">
    <property type="entry name" value="Sig_transdc_His_kin-like_C"/>
</dbReference>
<dbReference type="SMART" id="SM00387">
    <property type="entry name" value="HATPase_c"/>
    <property type="match status" value="1"/>
</dbReference>
<dbReference type="Pfam" id="PF02518">
    <property type="entry name" value="HATPase_c"/>
    <property type="match status" value="1"/>
</dbReference>
<dbReference type="Gene3D" id="1.20.120.160">
    <property type="entry name" value="HPT domain"/>
    <property type="match status" value="1"/>
</dbReference>
<feature type="modified residue" description="4-aspartylphosphate" evidence="6">
    <location>
        <position position="492"/>
    </location>
</feature>
<dbReference type="PRINTS" id="PR00344">
    <property type="entry name" value="BCTRLSENSOR"/>
</dbReference>
<comment type="catalytic activity">
    <reaction evidence="1">
        <text>ATP + protein L-histidine = ADP + protein N-phospho-L-histidine.</text>
        <dbReference type="EC" id="2.7.13.3"/>
    </reaction>
</comment>
<dbReference type="SUPFAM" id="SSF52172">
    <property type="entry name" value="CheY-like"/>
    <property type="match status" value="1"/>
</dbReference>
<dbReference type="CDD" id="cd16922">
    <property type="entry name" value="HATPase_EvgS-ArcB-TorS-like"/>
    <property type="match status" value="1"/>
</dbReference>
<dbReference type="InterPro" id="IPR000014">
    <property type="entry name" value="PAS"/>
</dbReference>
<dbReference type="InterPro" id="IPR005467">
    <property type="entry name" value="His_kinase_dom"/>
</dbReference>
<comment type="caution">
    <text evidence="11">The sequence shown here is derived from an EMBL/GenBank/DDBJ whole genome shotgun (WGS) entry which is preliminary data.</text>
</comment>
<evidence type="ECO:0000259" key="9">
    <source>
        <dbReference type="PROSITE" id="PS50112"/>
    </source>
</evidence>
<dbReference type="PROSITE" id="PS50110">
    <property type="entry name" value="RESPONSE_REGULATORY"/>
    <property type="match status" value="1"/>
</dbReference>
<organism evidence="11 12">
    <name type="scientific">Janthinobacterium fluminis</name>
    <dbReference type="NCBI Taxonomy" id="2987524"/>
    <lineage>
        <taxon>Bacteria</taxon>
        <taxon>Pseudomonadati</taxon>
        <taxon>Pseudomonadota</taxon>
        <taxon>Betaproteobacteria</taxon>
        <taxon>Burkholderiales</taxon>
        <taxon>Oxalobacteraceae</taxon>
        <taxon>Janthinobacterium</taxon>
    </lineage>
</organism>
<dbReference type="SMART" id="SM00448">
    <property type="entry name" value="REC"/>
    <property type="match status" value="1"/>
</dbReference>